<dbReference type="InterPro" id="IPR050342">
    <property type="entry name" value="HMGB"/>
</dbReference>
<reference evidence="6" key="1">
    <citation type="journal article" date="2023" name="Commun. Biol.">
        <title>Genome analysis of Parmales, the sister group of diatoms, reveals the evolutionary specialization of diatoms from phago-mixotrophs to photoautotrophs.</title>
        <authorList>
            <person name="Ban H."/>
            <person name="Sato S."/>
            <person name="Yoshikawa S."/>
            <person name="Yamada K."/>
            <person name="Nakamura Y."/>
            <person name="Ichinomiya M."/>
            <person name="Sato N."/>
            <person name="Blanc-Mathieu R."/>
            <person name="Endo H."/>
            <person name="Kuwata A."/>
            <person name="Ogata H."/>
        </authorList>
    </citation>
    <scope>NUCLEOTIDE SEQUENCE [LARGE SCALE GENOMIC DNA]</scope>
</reference>
<feature type="region of interest" description="Disordered" evidence="3">
    <location>
        <begin position="225"/>
        <end position="273"/>
    </location>
</feature>
<dbReference type="PANTHER" id="PTHR48112:SF22">
    <property type="entry name" value="MITOCHONDRIAL TRANSCRIPTION FACTOR A, ISOFORM B"/>
    <property type="match status" value="1"/>
</dbReference>
<dbReference type="Pfam" id="PF00505">
    <property type="entry name" value="HMG_box"/>
    <property type="match status" value="1"/>
</dbReference>
<feature type="region of interest" description="Disordered" evidence="3">
    <location>
        <begin position="166"/>
        <end position="187"/>
    </location>
</feature>
<keyword evidence="1 2" id="KW-0238">DNA-binding</keyword>
<comment type="caution">
    <text evidence="5">The sequence shown here is derived from an EMBL/GenBank/DDBJ whole genome shotgun (WGS) entry which is preliminary data.</text>
</comment>
<evidence type="ECO:0000256" key="3">
    <source>
        <dbReference type="SAM" id="MobiDB-lite"/>
    </source>
</evidence>
<dbReference type="AlphaFoldDB" id="A0A9W7G5E9"/>
<dbReference type="SUPFAM" id="SSF47095">
    <property type="entry name" value="HMG-box"/>
    <property type="match status" value="1"/>
</dbReference>
<keyword evidence="2" id="KW-0539">Nucleus</keyword>
<dbReference type="GO" id="GO:0003677">
    <property type="term" value="F:DNA binding"/>
    <property type="evidence" value="ECO:0007669"/>
    <property type="project" value="UniProtKB-UniRule"/>
</dbReference>
<evidence type="ECO:0000259" key="4">
    <source>
        <dbReference type="PROSITE" id="PS50118"/>
    </source>
</evidence>
<dbReference type="PANTHER" id="PTHR48112">
    <property type="entry name" value="HIGH MOBILITY GROUP PROTEIN DSP1"/>
    <property type="match status" value="1"/>
</dbReference>
<dbReference type="Proteomes" id="UP001165065">
    <property type="component" value="Unassembled WGS sequence"/>
</dbReference>
<protein>
    <recommendedName>
        <fullName evidence="4">HMG box domain-containing protein</fullName>
    </recommendedName>
</protein>
<feature type="DNA-binding region" description="HMG box" evidence="2">
    <location>
        <begin position="124"/>
        <end position="192"/>
    </location>
</feature>
<evidence type="ECO:0000256" key="2">
    <source>
        <dbReference type="PROSITE-ProRule" id="PRU00267"/>
    </source>
</evidence>
<feature type="domain" description="HMG box" evidence="4">
    <location>
        <begin position="124"/>
        <end position="192"/>
    </location>
</feature>
<keyword evidence="6" id="KW-1185">Reference proteome</keyword>
<dbReference type="InterPro" id="IPR036910">
    <property type="entry name" value="HMG_box_dom_sf"/>
</dbReference>
<feature type="region of interest" description="Disordered" evidence="3">
    <location>
        <begin position="99"/>
        <end position="127"/>
    </location>
</feature>
<accession>A0A9W7G5E9</accession>
<name>A0A9W7G5E9_9STRA</name>
<dbReference type="Gene3D" id="1.10.30.10">
    <property type="entry name" value="High mobility group box domain"/>
    <property type="match status" value="1"/>
</dbReference>
<dbReference type="EMBL" id="BRYA01000066">
    <property type="protein sequence ID" value="GMI36544.1"/>
    <property type="molecule type" value="Genomic_DNA"/>
</dbReference>
<proteinExistence type="predicted"/>
<dbReference type="InterPro" id="IPR009071">
    <property type="entry name" value="HMG_box_dom"/>
</dbReference>
<dbReference type="OrthoDB" id="272624at2759"/>
<dbReference type="PROSITE" id="PS50118">
    <property type="entry name" value="HMG_BOX_2"/>
    <property type="match status" value="1"/>
</dbReference>
<evidence type="ECO:0000256" key="1">
    <source>
        <dbReference type="ARBA" id="ARBA00023125"/>
    </source>
</evidence>
<dbReference type="PRINTS" id="PR00886">
    <property type="entry name" value="HIGHMOBLTY12"/>
</dbReference>
<gene>
    <name evidence="5" type="ORF">TrCOL_g1965</name>
</gene>
<dbReference type="GO" id="GO:0005634">
    <property type="term" value="C:nucleus"/>
    <property type="evidence" value="ECO:0007669"/>
    <property type="project" value="UniProtKB-UniRule"/>
</dbReference>
<evidence type="ECO:0000313" key="5">
    <source>
        <dbReference type="EMBL" id="GMI36544.1"/>
    </source>
</evidence>
<sequence length="273" mass="29893">MKYQFDTLADDAPTWTVKGSAGGNKVEIERFDPETGEKHQLTEAVGKLILLDSLQQVKPTYLMAEAPKKRKRGGEGGDDVLEDDYEFEFDDEDHLTLSELLNGGATKKKGKKSPKKKVKDPNAPKAAKGSYMFFSMDARPKFKEADPNLSFGDLAKKFSAAWKEMDAEAKQPYEEQAAADKERYKRETAEYEAKKTEALAMLSSPPRVEVELINGRIVLKESSLEIGGSSKAPAEDYEEVTEDSTMIATHASFDSDSDGEGGAAAAEGGDDSD</sequence>
<evidence type="ECO:0000313" key="6">
    <source>
        <dbReference type="Proteomes" id="UP001165065"/>
    </source>
</evidence>
<organism evidence="5 6">
    <name type="scientific">Triparma columacea</name>
    <dbReference type="NCBI Taxonomy" id="722753"/>
    <lineage>
        <taxon>Eukaryota</taxon>
        <taxon>Sar</taxon>
        <taxon>Stramenopiles</taxon>
        <taxon>Ochrophyta</taxon>
        <taxon>Bolidophyceae</taxon>
        <taxon>Parmales</taxon>
        <taxon>Triparmaceae</taxon>
        <taxon>Triparma</taxon>
    </lineage>
</organism>
<dbReference type="SMART" id="SM00398">
    <property type="entry name" value="HMG"/>
    <property type="match status" value="1"/>
</dbReference>
<feature type="compositionally biased region" description="Basic residues" evidence="3">
    <location>
        <begin position="106"/>
        <end position="118"/>
    </location>
</feature>